<keyword evidence="4 8" id="KW-0408">Iron</keyword>
<dbReference type="EMBL" id="LYBW01000049">
    <property type="protein sequence ID" value="ODR92061.1"/>
    <property type="molecule type" value="Genomic_DNA"/>
</dbReference>
<dbReference type="InterPro" id="IPR036249">
    <property type="entry name" value="Thioredoxin-like_sf"/>
</dbReference>
<dbReference type="GO" id="GO:0003954">
    <property type="term" value="F:NADH dehydrogenase activity"/>
    <property type="evidence" value="ECO:0007669"/>
    <property type="project" value="TreeGrafter"/>
</dbReference>
<evidence type="ECO:0000313" key="9">
    <source>
        <dbReference type="EMBL" id="ODR92061.1"/>
    </source>
</evidence>
<dbReference type="Gene3D" id="1.10.10.1590">
    <property type="entry name" value="NADH-quinone oxidoreductase subunit E"/>
    <property type="match status" value="1"/>
</dbReference>
<dbReference type="GO" id="GO:0051537">
    <property type="term" value="F:2 iron, 2 sulfur cluster binding"/>
    <property type="evidence" value="ECO:0007669"/>
    <property type="project" value="UniProtKB-KW"/>
</dbReference>
<dbReference type="Pfam" id="PF01257">
    <property type="entry name" value="2Fe-2S_thioredx"/>
    <property type="match status" value="1"/>
</dbReference>
<dbReference type="AlphaFoldDB" id="A0A1E3VG08"/>
<sequence length="171" mass="18352">MTMREKIEAAAARYPSRRSAIMPALLIAQKEHGHLPGPVLEEVADILGVERIWVYELATFYTLFHTEPVGLFHLQLCDNVSCMLCGAEALLGHLEATLGIGKGETTSDGLFTLSTVECLGACEMAPVMQVGDDYHGKLDAARLEALLKDFRAMAAGQAANPEPASARPAGE</sequence>
<feature type="binding site" evidence="8">
    <location>
        <position position="82"/>
    </location>
    <ligand>
        <name>[2Fe-2S] cluster</name>
        <dbReference type="ChEBI" id="CHEBI:190135"/>
    </ligand>
</feature>
<reference evidence="10" key="1">
    <citation type="submission" date="2016-05" db="EMBL/GenBank/DDBJ databases">
        <authorList>
            <person name="Li Y."/>
        </authorList>
    </citation>
    <scope>NUCLEOTIDE SEQUENCE [LARGE SCALE GENOMIC DNA]</scope>
    <source>
        <strain evidence="10">YIC4027</strain>
    </source>
</reference>
<dbReference type="NCBIfam" id="NF005722">
    <property type="entry name" value="PRK07539.1-2"/>
    <property type="match status" value="1"/>
</dbReference>
<proteinExistence type="inferred from homology"/>
<evidence type="ECO:0000313" key="10">
    <source>
        <dbReference type="Proteomes" id="UP000094342"/>
    </source>
</evidence>
<dbReference type="Gene3D" id="3.40.30.10">
    <property type="entry name" value="Glutaredoxin"/>
    <property type="match status" value="1"/>
</dbReference>
<comment type="similarity">
    <text evidence="1">Belongs to the complex I 24 kDa subunit family.</text>
</comment>
<dbReference type="RefSeq" id="WP_069457579.1">
    <property type="nucleotide sequence ID" value="NZ_LYBW01000049.1"/>
</dbReference>
<dbReference type="PANTHER" id="PTHR10371:SF3">
    <property type="entry name" value="NADH DEHYDROGENASE [UBIQUINONE] FLAVOPROTEIN 2, MITOCHONDRIAL"/>
    <property type="match status" value="1"/>
</dbReference>
<dbReference type="FunFam" id="1.10.10.1590:FF:000001">
    <property type="entry name" value="NADH-quinone oxidoreductase subunit E"/>
    <property type="match status" value="1"/>
</dbReference>
<evidence type="ECO:0000256" key="3">
    <source>
        <dbReference type="ARBA" id="ARBA00022723"/>
    </source>
</evidence>
<dbReference type="STRING" id="1752398.A8M32_06380"/>
<evidence type="ECO:0000256" key="7">
    <source>
        <dbReference type="ARBA" id="ARBA00047712"/>
    </source>
</evidence>
<evidence type="ECO:0000256" key="2">
    <source>
        <dbReference type="ARBA" id="ARBA00022714"/>
    </source>
</evidence>
<feature type="binding site" evidence="8">
    <location>
        <position position="122"/>
    </location>
    <ligand>
        <name>[2Fe-2S] cluster</name>
        <dbReference type="ChEBI" id="CHEBI:190135"/>
    </ligand>
</feature>
<organism evidence="9 10">
    <name type="scientific">Sinorhizobium alkalisoli</name>
    <dbReference type="NCBI Taxonomy" id="1752398"/>
    <lineage>
        <taxon>Bacteria</taxon>
        <taxon>Pseudomonadati</taxon>
        <taxon>Pseudomonadota</taxon>
        <taxon>Alphaproteobacteria</taxon>
        <taxon>Hyphomicrobiales</taxon>
        <taxon>Rhizobiaceae</taxon>
        <taxon>Sinorhizobium/Ensifer group</taxon>
        <taxon>Sinorhizobium</taxon>
    </lineage>
</organism>
<evidence type="ECO:0000256" key="1">
    <source>
        <dbReference type="ARBA" id="ARBA00010643"/>
    </source>
</evidence>
<dbReference type="NCBIfam" id="TIGR01958">
    <property type="entry name" value="nuoE_fam"/>
    <property type="match status" value="1"/>
</dbReference>
<evidence type="ECO:0000256" key="6">
    <source>
        <dbReference type="ARBA" id="ARBA00034078"/>
    </source>
</evidence>
<comment type="cofactor">
    <cofactor evidence="8">
        <name>[2Fe-2S] cluster</name>
        <dbReference type="ChEBI" id="CHEBI:190135"/>
    </cofactor>
    <text evidence="8">Binds 1 [2Fe-2S] cluster.</text>
</comment>
<name>A0A1E3VG08_9HYPH</name>
<protein>
    <submittedName>
        <fullName evidence="9">NADH-quinone oxidoreductase subunit E</fullName>
    </submittedName>
</protein>
<dbReference type="PROSITE" id="PS01099">
    <property type="entry name" value="COMPLEX1_24K"/>
    <property type="match status" value="1"/>
</dbReference>
<dbReference type="CDD" id="cd03064">
    <property type="entry name" value="TRX_Fd_NuoE"/>
    <property type="match status" value="1"/>
</dbReference>
<dbReference type="Proteomes" id="UP000094342">
    <property type="component" value="Unassembled WGS sequence"/>
</dbReference>
<dbReference type="InterPro" id="IPR042128">
    <property type="entry name" value="NuoE_dom"/>
</dbReference>
<comment type="catalytic activity">
    <reaction evidence="7">
        <text>a quinone + NADH + 5 H(+)(in) = a quinol + NAD(+) + 4 H(+)(out)</text>
        <dbReference type="Rhea" id="RHEA:57888"/>
        <dbReference type="ChEBI" id="CHEBI:15378"/>
        <dbReference type="ChEBI" id="CHEBI:24646"/>
        <dbReference type="ChEBI" id="CHEBI:57540"/>
        <dbReference type="ChEBI" id="CHEBI:57945"/>
        <dbReference type="ChEBI" id="CHEBI:132124"/>
    </reaction>
</comment>
<dbReference type="PIRSF" id="PIRSF000216">
    <property type="entry name" value="NADH_DH_24kDa"/>
    <property type="match status" value="1"/>
</dbReference>
<dbReference type="InterPro" id="IPR002023">
    <property type="entry name" value="NuoE-like"/>
</dbReference>
<keyword evidence="5 8" id="KW-0411">Iron-sulfur</keyword>
<evidence type="ECO:0000256" key="5">
    <source>
        <dbReference type="ARBA" id="ARBA00023014"/>
    </source>
</evidence>
<dbReference type="OrthoDB" id="9807941at2"/>
<evidence type="ECO:0000256" key="8">
    <source>
        <dbReference type="PIRSR" id="PIRSR000216-1"/>
    </source>
</evidence>
<keyword evidence="10" id="KW-1185">Reference proteome</keyword>
<dbReference type="PANTHER" id="PTHR10371">
    <property type="entry name" value="NADH DEHYDROGENASE UBIQUINONE FLAVOPROTEIN 2, MITOCHONDRIAL"/>
    <property type="match status" value="1"/>
</dbReference>
<dbReference type="InterPro" id="IPR041921">
    <property type="entry name" value="NuoE_N"/>
</dbReference>
<gene>
    <name evidence="9" type="ORF">A8M32_06380</name>
</gene>
<keyword evidence="3 8" id="KW-0479">Metal-binding</keyword>
<keyword evidence="2 8" id="KW-0001">2Fe-2S</keyword>
<accession>A0A1E3VG08</accession>
<comment type="caution">
    <text evidence="9">The sequence shown here is derived from an EMBL/GenBank/DDBJ whole genome shotgun (WGS) entry which is preliminary data.</text>
</comment>
<feature type="binding site" evidence="8">
    <location>
        <position position="77"/>
    </location>
    <ligand>
        <name>[2Fe-2S] cluster</name>
        <dbReference type="ChEBI" id="CHEBI:190135"/>
    </ligand>
</feature>
<dbReference type="SUPFAM" id="SSF52833">
    <property type="entry name" value="Thioredoxin-like"/>
    <property type="match status" value="1"/>
</dbReference>
<feature type="binding site" evidence="8">
    <location>
        <position position="118"/>
    </location>
    <ligand>
        <name>[2Fe-2S] cluster</name>
        <dbReference type="ChEBI" id="CHEBI:190135"/>
    </ligand>
</feature>
<evidence type="ECO:0000256" key="4">
    <source>
        <dbReference type="ARBA" id="ARBA00023004"/>
    </source>
</evidence>
<comment type="cofactor">
    <cofactor evidence="6">
        <name>[2Fe-2S] cluster</name>
        <dbReference type="ChEBI" id="CHEBI:190135"/>
    </cofactor>
</comment>
<dbReference type="GO" id="GO:0046872">
    <property type="term" value="F:metal ion binding"/>
    <property type="evidence" value="ECO:0007669"/>
    <property type="project" value="UniProtKB-KW"/>
</dbReference>